<evidence type="ECO:0000256" key="5">
    <source>
        <dbReference type="ARBA" id="ARBA00023242"/>
    </source>
</evidence>
<sequence>MRNRSTSVCSISSADFLPSENKEPELKAHEEAFRKKSGSWYESAKPHRETHKKVDPQPAESPVHRPKDDASRTAPQTDQTSVPKRSQRRRQPSSTDTSHTGHSGEKRPGQATPVKSGIKSIYENLASKFGNGSPVRAASGSSSNVPDASARAQANGYIITQFQADWDAQAQEGAEADAAWTRICQCLSTDPAYEAPVDYKGYDMVRKALRQTNPTASLRRQIDDYRKAIEHRMEREERKRKGEELAKERRRNKYRERDRKRKGLSEKGQSEKGLFEQRAQFEQENQERRKREQEKRRPSDPEAFFRANFEADGLYNSYGQSTANCPVYSYSPGSVHIDFHCFFCYCHYHFSTCFTDDFHNPAVCGDIRPDHRRYAGSSSNPAPADPLRGVFARYEYLWTLLSSPQTVTADLNFSRIPWPLLEIPRSSADVTADKIKAFLFHERRTVVTGAMAKDSKRLIRDELRRWHPDKFAVRVLGRISDVGERERVREAAETISKVMTSLI</sequence>
<feature type="region of interest" description="Disordered" evidence="6">
    <location>
        <begin position="233"/>
        <end position="302"/>
    </location>
</feature>
<evidence type="ECO:0000256" key="2">
    <source>
        <dbReference type="ARBA" id="ARBA00022553"/>
    </source>
</evidence>
<dbReference type="EMBL" id="SGPK01000162">
    <property type="protein sequence ID" value="THH07040.1"/>
    <property type="molecule type" value="Genomic_DNA"/>
</dbReference>
<gene>
    <name evidence="7" type="ORF">EW145_g3651</name>
</gene>
<evidence type="ECO:0000313" key="7">
    <source>
        <dbReference type="EMBL" id="THH07040.1"/>
    </source>
</evidence>
<feature type="compositionally biased region" description="Basic and acidic residues" evidence="6">
    <location>
        <begin position="20"/>
        <end position="34"/>
    </location>
</feature>
<dbReference type="AlphaFoldDB" id="A0A4S4LBJ9"/>
<evidence type="ECO:0000256" key="6">
    <source>
        <dbReference type="SAM" id="MobiDB-lite"/>
    </source>
</evidence>
<evidence type="ECO:0000313" key="8">
    <source>
        <dbReference type="Proteomes" id="UP000308199"/>
    </source>
</evidence>
<comment type="subcellular location">
    <subcellularLocation>
        <location evidence="1">Nucleus</location>
    </subcellularLocation>
</comment>
<comment type="caution">
    <text evidence="7">The sequence shown here is derived from an EMBL/GenBank/DDBJ whole genome shotgun (WGS) entry which is preliminary data.</text>
</comment>
<evidence type="ECO:0000256" key="4">
    <source>
        <dbReference type="ARBA" id="ARBA00023043"/>
    </source>
</evidence>
<feature type="region of interest" description="Disordered" evidence="6">
    <location>
        <begin position="1"/>
        <end position="148"/>
    </location>
</feature>
<keyword evidence="4" id="KW-0040">ANK repeat</keyword>
<dbReference type="OrthoDB" id="412109at2759"/>
<name>A0A4S4LBJ9_9AGAM</name>
<feature type="compositionally biased region" description="Basic and acidic residues" evidence="6">
    <location>
        <begin position="233"/>
        <end position="247"/>
    </location>
</feature>
<keyword evidence="2" id="KW-0597">Phosphoprotein</keyword>
<proteinExistence type="predicted"/>
<feature type="compositionally biased region" description="Basic and acidic residues" evidence="6">
    <location>
        <begin position="62"/>
        <end position="71"/>
    </location>
</feature>
<protein>
    <submittedName>
        <fullName evidence="7">Uncharacterized protein</fullName>
    </submittedName>
</protein>
<keyword evidence="3" id="KW-0677">Repeat</keyword>
<dbReference type="GO" id="GO:0043124">
    <property type="term" value="P:negative regulation of canonical NF-kappaB signal transduction"/>
    <property type="evidence" value="ECO:0007669"/>
    <property type="project" value="InterPro"/>
</dbReference>
<evidence type="ECO:0000256" key="3">
    <source>
        <dbReference type="ARBA" id="ARBA00022737"/>
    </source>
</evidence>
<dbReference type="PANTHER" id="PTHR15263:SF1">
    <property type="entry name" value="NF-KAPPA-B INHIBITOR-LIKE PROTEIN 1"/>
    <property type="match status" value="1"/>
</dbReference>
<feature type="compositionally biased region" description="Polar residues" evidence="6">
    <location>
        <begin position="1"/>
        <end position="13"/>
    </location>
</feature>
<feature type="compositionally biased region" description="Low complexity" evidence="6">
    <location>
        <begin position="92"/>
        <end position="101"/>
    </location>
</feature>
<evidence type="ECO:0000256" key="1">
    <source>
        <dbReference type="ARBA" id="ARBA00004123"/>
    </source>
</evidence>
<dbReference type="PANTHER" id="PTHR15263">
    <property type="entry name" value="I-KAPPA-B-LIKE PROTEIN IKBL"/>
    <property type="match status" value="1"/>
</dbReference>
<organism evidence="7 8">
    <name type="scientific">Phellinidium pouzarii</name>
    <dbReference type="NCBI Taxonomy" id="167371"/>
    <lineage>
        <taxon>Eukaryota</taxon>
        <taxon>Fungi</taxon>
        <taxon>Dikarya</taxon>
        <taxon>Basidiomycota</taxon>
        <taxon>Agaricomycotina</taxon>
        <taxon>Agaricomycetes</taxon>
        <taxon>Hymenochaetales</taxon>
        <taxon>Hymenochaetaceae</taxon>
        <taxon>Phellinidium</taxon>
    </lineage>
</organism>
<reference evidence="7 8" key="1">
    <citation type="submission" date="2019-02" db="EMBL/GenBank/DDBJ databases">
        <title>Genome sequencing of the rare red list fungi Phellinidium pouzarii.</title>
        <authorList>
            <person name="Buettner E."/>
            <person name="Kellner H."/>
        </authorList>
    </citation>
    <scope>NUCLEOTIDE SEQUENCE [LARGE SCALE GENOMIC DNA]</scope>
    <source>
        <strain evidence="7 8">DSM 108285</strain>
    </source>
</reference>
<feature type="compositionally biased region" description="Basic and acidic residues" evidence="6">
    <location>
        <begin position="44"/>
        <end position="55"/>
    </location>
</feature>
<dbReference type="InterPro" id="IPR038753">
    <property type="entry name" value="NFKBIL1"/>
</dbReference>
<dbReference type="GO" id="GO:0005634">
    <property type="term" value="C:nucleus"/>
    <property type="evidence" value="ECO:0007669"/>
    <property type="project" value="UniProtKB-SubCell"/>
</dbReference>
<keyword evidence="8" id="KW-1185">Reference proteome</keyword>
<accession>A0A4S4LBJ9</accession>
<keyword evidence="5" id="KW-0539">Nucleus</keyword>
<dbReference type="Proteomes" id="UP000308199">
    <property type="component" value="Unassembled WGS sequence"/>
</dbReference>
<feature type="compositionally biased region" description="Basic residues" evidence="6">
    <location>
        <begin position="248"/>
        <end position="262"/>
    </location>
</feature>
<feature type="compositionally biased region" description="Basic and acidic residues" evidence="6">
    <location>
        <begin position="263"/>
        <end position="300"/>
    </location>
</feature>